<dbReference type="InterPro" id="IPR039356">
    <property type="entry name" value="YfbR/HDDC2"/>
</dbReference>
<sequence>MPKNQAADFVFEAAALNRLYRTGWQILGTGLSQESVAGHSFLVCVISFLLSIDMKVDREKVLLMGLFHDFEEARTGDVYKLADLYTITDKKKAVKDSFSPLKNSKYMLSLVEEYNKGISIEAKLVHDADTLALCVVLKQLMENGNVNAGEWLDSNLKSLKTLPGQKLGKIIKKTNSQNWWKKERIILHQSLANK</sequence>
<feature type="domain" description="HD/PDEase" evidence="8">
    <location>
        <begin position="32"/>
        <end position="143"/>
    </location>
</feature>
<evidence type="ECO:0000256" key="1">
    <source>
        <dbReference type="ARBA" id="ARBA00001638"/>
    </source>
</evidence>
<evidence type="ECO:0000256" key="5">
    <source>
        <dbReference type="ARBA" id="ARBA00012964"/>
    </source>
</evidence>
<comment type="cofactor">
    <cofactor evidence="3">
        <name>Co(2+)</name>
        <dbReference type="ChEBI" id="CHEBI:48828"/>
    </cofactor>
</comment>
<protein>
    <recommendedName>
        <fullName evidence="5">5'-deoxynucleotidase</fullName>
        <ecNumber evidence="5">3.1.3.89</ecNumber>
    </recommendedName>
</protein>
<evidence type="ECO:0000256" key="7">
    <source>
        <dbReference type="ARBA" id="ARBA00022801"/>
    </source>
</evidence>
<dbReference type="SUPFAM" id="SSF109604">
    <property type="entry name" value="HD-domain/PDEase-like"/>
    <property type="match status" value="1"/>
</dbReference>
<evidence type="ECO:0000313" key="9">
    <source>
        <dbReference type="EMBL" id="OGG07150.1"/>
    </source>
</evidence>
<organism evidence="9 10">
    <name type="scientific">Candidatus Gottesmanbacteria bacterium RIFCSPHIGHO2_01_FULL_40_15</name>
    <dbReference type="NCBI Taxonomy" id="1798376"/>
    <lineage>
        <taxon>Bacteria</taxon>
        <taxon>Candidatus Gottesmaniibacteriota</taxon>
    </lineage>
</organism>
<dbReference type="AlphaFoldDB" id="A0A1F5Z3X0"/>
<comment type="subunit">
    <text evidence="4">Homodimer.</text>
</comment>
<comment type="cofactor">
    <cofactor evidence="2">
        <name>Mn(2+)</name>
        <dbReference type="ChEBI" id="CHEBI:29035"/>
    </cofactor>
</comment>
<dbReference type="EC" id="3.1.3.89" evidence="5"/>
<keyword evidence="7" id="KW-0378">Hydrolase</keyword>
<dbReference type="EMBL" id="MFJF01000011">
    <property type="protein sequence ID" value="OGG07150.1"/>
    <property type="molecule type" value="Genomic_DNA"/>
</dbReference>
<dbReference type="PANTHER" id="PTHR11845:SF13">
    <property type="entry name" value="5'-DEOXYNUCLEOTIDASE HDDC2"/>
    <property type="match status" value="1"/>
</dbReference>
<dbReference type="Proteomes" id="UP000177354">
    <property type="component" value="Unassembled WGS sequence"/>
</dbReference>
<name>A0A1F5Z3X0_9BACT</name>
<keyword evidence="6" id="KW-0479">Metal-binding</keyword>
<evidence type="ECO:0000256" key="3">
    <source>
        <dbReference type="ARBA" id="ARBA00001941"/>
    </source>
</evidence>
<evidence type="ECO:0000256" key="6">
    <source>
        <dbReference type="ARBA" id="ARBA00022723"/>
    </source>
</evidence>
<dbReference type="GO" id="GO:0002953">
    <property type="term" value="F:5'-deoxynucleotidase activity"/>
    <property type="evidence" value="ECO:0007669"/>
    <property type="project" value="UniProtKB-EC"/>
</dbReference>
<dbReference type="Pfam" id="PF13023">
    <property type="entry name" value="HD_3"/>
    <property type="match status" value="1"/>
</dbReference>
<comment type="caution">
    <text evidence="9">The sequence shown here is derived from an EMBL/GenBank/DDBJ whole genome shotgun (WGS) entry which is preliminary data.</text>
</comment>
<dbReference type="SMART" id="SM00471">
    <property type="entry name" value="HDc"/>
    <property type="match status" value="1"/>
</dbReference>
<evidence type="ECO:0000313" key="10">
    <source>
        <dbReference type="Proteomes" id="UP000177354"/>
    </source>
</evidence>
<dbReference type="PANTHER" id="PTHR11845">
    <property type="entry name" value="5'-DEOXYNUCLEOTIDASE HDDC2"/>
    <property type="match status" value="1"/>
</dbReference>
<reference evidence="9 10" key="1">
    <citation type="journal article" date="2016" name="Nat. Commun.">
        <title>Thousands of microbial genomes shed light on interconnected biogeochemical processes in an aquifer system.</title>
        <authorList>
            <person name="Anantharaman K."/>
            <person name="Brown C.T."/>
            <person name="Hug L.A."/>
            <person name="Sharon I."/>
            <person name="Castelle C.J."/>
            <person name="Probst A.J."/>
            <person name="Thomas B.C."/>
            <person name="Singh A."/>
            <person name="Wilkins M.J."/>
            <person name="Karaoz U."/>
            <person name="Brodie E.L."/>
            <person name="Williams K.H."/>
            <person name="Hubbard S.S."/>
            <person name="Banfield J.F."/>
        </authorList>
    </citation>
    <scope>NUCLEOTIDE SEQUENCE [LARGE SCALE GENOMIC DNA]</scope>
</reference>
<evidence type="ECO:0000259" key="8">
    <source>
        <dbReference type="SMART" id="SM00471"/>
    </source>
</evidence>
<comment type="catalytic activity">
    <reaction evidence="1">
        <text>a 2'-deoxyribonucleoside 5'-phosphate + H2O = a 2'-deoxyribonucleoside + phosphate</text>
        <dbReference type="Rhea" id="RHEA:36167"/>
        <dbReference type="ChEBI" id="CHEBI:15377"/>
        <dbReference type="ChEBI" id="CHEBI:18274"/>
        <dbReference type="ChEBI" id="CHEBI:43474"/>
        <dbReference type="ChEBI" id="CHEBI:65317"/>
        <dbReference type="EC" id="3.1.3.89"/>
    </reaction>
</comment>
<dbReference type="GO" id="GO:0005737">
    <property type="term" value="C:cytoplasm"/>
    <property type="evidence" value="ECO:0007669"/>
    <property type="project" value="TreeGrafter"/>
</dbReference>
<dbReference type="InterPro" id="IPR006674">
    <property type="entry name" value="HD_domain"/>
</dbReference>
<gene>
    <name evidence="9" type="ORF">A2777_03330</name>
</gene>
<accession>A0A1F5Z3X0</accession>
<proteinExistence type="predicted"/>
<dbReference type="Gene3D" id="1.10.3210.10">
    <property type="entry name" value="Hypothetical protein af1432"/>
    <property type="match status" value="1"/>
</dbReference>
<dbReference type="InterPro" id="IPR003607">
    <property type="entry name" value="HD/PDEase_dom"/>
</dbReference>
<dbReference type="GO" id="GO:0046872">
    <property type="term" value="F:metal ion binding"/>
    <property type="evidence" value="ECO:0007669"/>
    <property type="project" value="UniProtKB-KW"/>
</dbReference>
<evidence type="ECO:0000256" key="2">
    <source>
        <dbReference type="ARBA" id="ARBA00001936"/>
    </source>
</evidence>
<evidence type="ECO:0000256" key="4">
    <source>
        <dbReference type="ARBA" id="ARBA00011738"/>
    </source>
</evidence>